<feature type="region of interest" description="Disordered" evidence="1">
    <location>
        <begin position="463"/>
        <end position="503"/>
    </location>
</feature>
<feature type="region of interest" description="Disordered" evidence="1">
    <location>
        <begin position="516"/>
        <end position="538"/>
    </location>
</feature>
<dbReference type="AlphaFoldDB" id="A0AAN6ZV61"/>
<name>A0AAN6ZV61_9PEZI</name>
<feature type="compositionally biased region" description="Basic and acidic residues" evidence="1">
    <location>
        <begin position="35"/>
        <end position="48"/>
    </location>
</feature>
<reference evidence="3" key="1">
    <citation type="journal article" date="2023" name="Mol. Phylogenet. Evol.">
        <title>Genome-scale phylogeny and comparative genomics of the fungal order Sordariales.</title>
        <authorList>
            <person name="Hensen N."/>
            <person name="Bonometti L."/>
            <person name="Westerberg I."/>
            <person name="Brannstrom I.O."/>
            <person name="Guillou S."/>
            <person name="Cros-Aarteil S."/>
            <person name="Calhoun S."/>
            <person name="Haridas S."/>
            <person name="Kuo A."/>
            <person name="Mondo S."/>
            <person name="Pangilinan J."/>
            <person name="Riley R."/>
            <person name="LaButti K."/>
            <person name="Andreopoulos B."/>
            <person name="Lipzen A."/>
            <person name="Chen C."/>
            <person name="Yan M."/>
            <person name="Daum C."/>
            <person name="Ng V."/>
            <person name="Clum A."/>
            <person name="Steindorff A."/>
            <person name="Ohm R.A."/>
            <person name="Martin F."/>
            <person name="Silar P."/>
            <person name="Natvig D.O."/>
            <person name="Lalanne C."/>
            <person name="Gautier V."/>
            <person name="Ament-Velasquez S.L."/>
            <person name="Kruys A."/>
            <person name="Hutchinson M.I."/>
            <person name="Powell A.J."/>
            <person name="Barry K."/>
            <person name="Miller A.N."/>
            <person name="Grigoriev I.V."/>
            <person name="Debuchy R."/>
            <person name="Gladieux P."/>
            <person name="Hiltunen Thoren M."/>
            <person name="Johannesson H."/>
        </authorList>
    </citation>
    <scope>NUCLEOTIDE SEQUENCE</scope>
    <source>
        <strain evidence="3">CBS 538.74</strain>
    </source>
</reference>
<feature type="compositionally biased region" description="Basic and acidic residues" evidence="1">
    <location>
        <begin position="268"/>
        <end position="277"/>
    </location>
</feature>
<sequence length="538" mass="58956">MNRFNFFGRPATAGDNTTAHPSNNAHGGYDDADPYDDRTPLSPRRPEILADDIEAQHPSAAATAATREMAERGTPTGGRFLHRFRPTIPSFFSTASSSHPQQQQQQQQHPRGYPFLRPTSSHYSGAGLRGAPDTVLDLGLQQQQQQTSPKSPEFFRIDEQALPSTRLHLPNLARTWSQGSNGPPTRPGTAAVHGTTGGAIAEPEPAVVHSRRHGSRSSRRRREEGGGEGDGGGDNGQHRERRRRRRGDRSGSGSGSGSGRSGSHRSRSSREDESRSERRARRERRERRRGSDGERGSRTSDGRPPKNFLFCFPWIKSRRIRSQILRCFVSGLFVALTLAIYLSLSLTKNITSNEFTILLIIILLFITIFFCHSLIRLCMLVVKARKREQAVQQGRLPEMAGPGGYAIPREPIAVVLARDEEAAGIESEATKTGPPAYGVWRESVRVDPDRLYWMRNQHATVEEVSDTSSSSGFGTSSSGSGVTHNSNARTTVPRPPSYSSDDGVSYVVEARPRSMAPRGIPLAGGPHPSESGISGSWV</sequence>
<evidence type="ECO:0000313" key="3">
    <source>
        <dbReference type="EMBL" id="KAK4151284.1"/>
    </source>
</evidence>
<keyword evidence="2" id="KW-0472">Membrane</keyword>
<keyword evidence="4" id="KW-1185">Reference proteome</keyword>
<evidence type="ECO:0000256" key="1">
    <source>
        <dbReference type="SAM" id="MobiDB-lite"/>
    </source>
</evidence>
<feature type="region of interest" description="Disordered" evidence="1">
    <location>
        <begin position="1"/>
        <end position="132"/>
    </location>
</feature>
<feature type="compositionally biased region" description="Low complexity" evidence="1">
    <location>
        <begin position="466"/>
        <end position="483"/>
    </location>
</feature>
<reference evidence="3" key="2">
    <citation type="submission" date="2023-05" db="EMBL/GenBank/DDBJ databases">
        <authorList>
            <consortium name="Lawrence Berkeley National Laboratory"/>
            <person name="Steindorff A."/>
            <person name="Hensen N."/>
            <person name="Bonometti L."/>
            <person name="Westerberg I."/>
            <person name="Brannstrom I.O."/>
            <person name="Guillou S."/>
            <person name="Cros-Aarteil S."/>
            <person name="Calhoun S."/>
            <person name="Haridas S."/>
            <person name="Kuo A."/>
            <person name="Mondo S."/>
            <person name="Pangilinan J."/>
            <person name="Riley R."/>
            <person name="Labutti K."/>
            <person name="Andreopoulos B."/>
            <person name="Lipzen A."/>
            <person name="Chen C."/>
            <person name="Yanf M."/>
            <person name="Daum C."/>
            <person name="Ng V."/>
            <person name="Clum A."/>
            <person name="Ohm R."/>
            <person name="Martin F."/>
            <person name="Silar P."/>
            <person name="Natvig D."/>
            <person name="Lalanne C."/>
            <person name="Gautier V."/>
            <person name="Ament-Velasquez S.L."/>
            <person name="Kruys A."/>
            <person name="Hutchinson M.I."/>
            <person name="Powell A.J."/>
            <person name="Barry K."/>
            <person name="Miller A.N."/>
            <person name="Grigoriev I.V."/>
            <person name="Debuchy R."/>
            <person name="Gladieux P."/>
            <person name="Thoren M.H."/>
            <person name="Johannesson H."/>
        </authorList>
    </citation>
    <scope>NUCLEOTIDE SEQUENCE</scope>
    <source>
        <strain evidence="3">CBS 538.74</strain>
    </source>
</reference>
<feature type="transmembrane region" description="Helical" evidence="2">
    <location>
        <begin position="356"/>
        <end position="382"/>
    </location>
</feature>
<dbReference type="Proteomes" id="UP001302745">
    <property type="component" value="Unassembled WGS sequence"/>
</dbReference>
<feature type="transmembrane region" description="Helical" evidence="2">
    <location>
        <begin position="324"/>
        <end position="344"/>
    </location>
</feature>
<feature type="compositionally biased region" description="Basic residues" evidence="1">
    <location>
        <begin position="209"/>
        <end position="220"/>
    </location>
</feature>
<feature type="compositionally biased region" description="Basic residues" evidence="1">
    <location>
        <begin position="278"/>
        <end position="288"/>
    </location>
</feature>
<feature type="compositionally biased region" description="Gly residues" evidence="1">
    <location>
        <begin position="250"/>
        <end position="260"/>
    </location>
</feature>
<comment type="caution">
    <text evidence="3">The sequence shown here is derived from an EMBL/GenBank/DDBJ whole genome shotgun (WGS) entry which is preliminary data.</text>
</comment>
<organism evidence="3 4">
    <name type="scientific">Chaetomidium leptoderma</name>
    <dbReference type="NCBI Taxonomy" id="669021"/>
    <lineage>
        <taxon>Eukaryota</taxon>
        <taxon>Fungi</taxon>
        <taxon>Dikarya</taxon>
        <taxon>Ascomycota</taxon>
        <taxon>Pezizomycotina</taxon>
        <taxon>Sordariomycetes</taxon>
        <taxon>Sordariomycetidae</taxon>
        <taxon>Sordariales</taxon>
        <taxon>Chaetomiaceae</taxon>
        <taxon>Chaetomidium</taxon>
    </lineage>
</organism>
<dbReference type="EMBL" id="MU857023">
    <property type="protein sequence ID" value="KAK4151284.1"/>
    <property type="molecule type" value="Genomic_DNA"/>
</dbReference>
<feature type="region of interest" description="Disordered" evidence="1">
    <location>
        <begin position="174"/>
        <end position="302"/>
    </location>
</feature>
<proteinExistence type="predicted"/>
<accession>A0AAN6ZV61</accession>
<feature type="compositionally biased region" description="Polar residues" evidence="1">
    <location>
        <begin position="174"/>
        <end position="183"/>
    </location>
</feature>
<gene>
    <name evidence="3" type="ORF">C8A00DRAFT_17304</name>
</gene>
<keyword evidence="2" id="KW-1133">Transmembrane helix</keyword>
<keyword evidence="2" id="KW-0812">Transmembrane</keyword>
<feature type="compositionally biased region" description="Basic and acidic residues" evidence="1">
    <location>
        <begin position="289"/>
        <end position="302"/>
    </location>
</feature>
<feature type="compositionally biased region" description="Low complexity" evidence="1">
    <location>
        <begin position="188"/>
        <end position="201"/>
    </location>
</feature>
<feature type="compositionally biased region" description="Polar residues" evidence="1">
    <location>
        <begin position="90"/>
        <end position="100"/>
    </location>
</feature>
<protein>
    <submittedName>
        <fullName evidence="3">Uncharacterized protein</fullName>
    </submittedName>
</protein>
<feature type="compositionally biased region" description="Polar residues" evidence="1">
    <location>
        <begin position="14"/>
        <end position="25"/>
    </location>
</feature>
<evidence type="ECO:0000313" key="4">
    <source>
        <dbReference type="Proteomes" id="UP001302745"/>
    </source>
</evidence>
<evidence type="ECO:0000256" key="2">
    <source>
        <dbReference type="SAM" id="Phobius"/>
    </source>
</evidence>